<protein>
    <submittedName>
        <fullName evidence="1">Uncharacterized protein</fullName>
    </submittedName>
</protein>
<gene>
    <name evidence="1" type="ORF">BDN72DRAFT_961229</name>
</gene>
<proteinExistence type="predicted"/>
<dbReference type="Proteomes" id="UP000308600">
    <property type="component" value="Unassembled WGS sequence"/>
</dbReference>
<sequence>MASSVILPPELEYEIFMFALQNEVTDPGTLLLVAKRVYDWLIPHIYQTVIIHPLRIYPPDITSASVISHGHHTRHLFVEYEAGEEDQIIELLSHCPNISNLALWRDDSEIGQEIESIVNLDHVTGLSLDLVQFKDVDLEEDDTALKTEYQDDPELQERLIKVKRKCLAFFSRVTHLVILADVDQSEDVVALKYFTSLTHLCVPASIVNQALAYVVQTCQRLEVVVLLAASDDEDKEILYFHKDVLEVAKGVDKEWEDLEEQVGELRGRVVPVLCRQYLAGWEKWARGGEDMWTVAEKAIRGRAAKE</sequence>
<name>A0ACD3AQI3_9AGAR</name>
<organism evidence="1 2">
    <name type="scientific">Pluteus cervinus</name>
    <dbReference type="NCBI Taxonomy" id="181527"/>
    <lineage>
        <taxon>Eukaryota</taxon>
        <taxon>Fungi</taxon>
        <taxon>Dikarya</taxon>
        <taxon>Basidiomycota</taxon>
        <taxon>Agaricomycotina</taxon>
        <taxon>Agaricomycetes</taxon>
        <taxon>Agaricomycetidae</taxon>
        <taxon>Agaricales</taxon>
        <taxon>Pluteineae</taxon>
        <taxon>Pluteaceae</taxon>
        <taxon>Pluteus</taxon>
    </lineage>
</organism>
<keyword evidence="2" id="KW-1185">Reference proteome</keyword>
<accession>A0ACD3AQI3</accession>
<dbReference type="EMBL" id="ML208383">
    <property type="protein sequence ID" value="TFK67177.1"/>
    <property type="molecule type" value="Genomic_DNA"/>
</dbReference>
<evidence type="ECO:0000313" key="2">
    <source>
        <dbReference type="Proteomes" id="UP000308600"/>
    </source>
</evidence>
<reference evidence="1 2" key="1">
    <citation type="journal article" date="2019" name="Nat. Ecol. Evol.">
        <title>Megaphylogeny resolves global patterns of mushroom evolution.</title>
        <authorList>
            <person name="Varga T."/>
            <person name="Krizsan K."/>
            <person name="Foldi C."/>
            <person name="Dima B."/>
            <person name="Sanchez-Garcia M."/>
            <person name="Sanchez-Ramirez S."/>
            <person name="Szollosi G.J."/>
            <person name="Szarkandi J.G."/>
            <person name="Papp V."/>
            <person name="Albert L."/>
            <person name="Andreopoulos W."/>
            <person name="Angelini C."/>
            <person name="Antonin V."/>
            <person name="Barry K.W."/>
            <person name="Bougher N.L."/>
            <person name="Buchanan P."/>
            <person name="Buyck B."/>
            <person name="Bense V."/>
            <person name="Catcheside P."/>
            <person name="Chovatia M."/>
            <person name="Cooper J."/>
            <person name="Damon W."/>
            <person name="Desjardin D."/>
            <person name="Finy P."/>
            <person name="Geml J."/>
            <person name="Haridas S."/>
            <person name="Hughes K."/>
            <person name="Justo A."/>
            <person name="Karasinski D."/>
            <person name="Kautmanova I."/>
            <person name="Kiss B."/>
            <person name="Kocsube S."/>
            <person name="Kotiranta H."/>
            <person name="LaButti K.M."/>
            <person name="Lechner B.E."/>
            <person name="Liimatainen K."/>
            <person name="Lipzen A."/>
            <person name="Lukacs Z."/>
            <person name="Mihaltcheva S."/>
            <person name="Morgado L.N."/>
            <person name="Niskanen T."/>
            <person name="Noordeloos M.E."/>
            <person name="Ohm R.A."/>
            <person name="Ortiz-Santana B."/>
            <person name="Ovrebo C."/>
            <person name="Racz N."/>
            <person name="Riley R."/>
            <person name="Savchenko A."/>
            <person name="Shiryaev A."/>
            <person name="Soop K."/>
            <person name="Spirin V."/>
            <person name="Szebenyi C."/>
            <person name="Tomsovsky M."/>
            <person name="Tulloss R.E."/>
            <person name="Uehling J."/>
            <person name="Grigoriev I.V."/>
            <person name="Vagvolgyi C."/>
            <person name="Papp T."/>
            <person name="Martin F.M."/>
            <person name="Miettinen O."/>
            <person name="Hibbett D.S."/>
            <person name="Nagy L.G."/>
        </authorList>
    </citation>
    <scope>NUCLEOTIDE SEQUENCE [LARGE SCALE GENOMIC DNA]</scope>
    <source>
        <strain evidence="1 2">NL-1719</strain>
    </source>
</reference>
<evidence type="ECO:0000313" key="1">
    <source>
        <dbReference type="EMBL" id="TFK67177.1"/>
    </source>
</evidence>